<evidence type="ECO:0000313" key="2">
    <source>
        <dbReference type="EMBL" id="MBK9981612.1"/>
    </source>
</evidence>
<evidence type="ECO:0000256" key="1">
    <source>
        <dbReference type="SAM" id="MobiDB-lite"/>
    </source>
</evidence>
<protein>
    <submittedName>
        <fullName evidence="2">Uncharacterized protein</fullName>
    </submittedName>
</protein>
<name>A0A9D7XSE0_9BACT</name>
<dbReference type="AlphaFoldDB" id="A0A9D7XSE0"/>
<dbReference type="Proteomes" id="UP000808337">
    <property type="component" value="Unassembled WGS sequence"/>
</dbReference>
<feature type="region of interest" description="Disordered" evidence="1">
    <location>
        <begin position="55"/>
        <end position="75"/>
    </location>
</feature>
<sequence>MTQQTVLHKTRLYTIILCASMAIMVSCSTKKEKQAEVIKEVKPNTEIVNPMKDSMSRQTLTHQPSAIPIPPRNEPSRPKELEVIIPLKPKICDINLKLIASPKNGQKIYYVTGLIPGEFKCWVDLENASLKICNGSPSVLYFVDIPNPKVTPTPPHFLDASTLATNGVGLFEYNGSNWTMRGAGIWKRKDKGYGYYNTDNAGGG</sequence>
<reference evidence="2 3" key="1">
    <citation type="submission" date="2020-10" db="EMBL/GenBank/DDBJ databases">
        <title>Connecting structure to function with the recovery of over 1000 high-quality activated sludge metagenome-assembled genomes encoding full-length rRNA genes using long-read sequencing.</title>
        <authorList>
            <person name="Singleton C.M."/>
            <person name="Petriglieri F."/>
            <person name="Kristensen J.M."/>
            <person name="Kirkegaard R.H."/>
            <person name="Michaelsen T.Y."/>
            <person name="Andersen M.H."/>
            <person name="Karst S.M."/>
            <person name="Dueholm M.S."/>
            <person name="Nielsen P.H."/>
            <person name="Albertsen M."/>
        </authorList>
    </citation>
    <scope>NUCLEOTIDE SEQUENCE [LARGE SCALE GENOMIC DNA]</scope>
    <source>
        <strain evidence="2">Ribe_18-Q3-R11-54_MAXAC.273</strain>
    </source>
</reference>
<comment type="caution">
    <text evidence="2">The sequence shown here is derived from an EMBL/GenBank/DDBJ whole genome shotgun (WGS) entry which is preliminary data.</text>
</comment>
<organism evidence="2 3">
    <name type="scientific">Candidatus Opimibacter skivensis</name>
    <dbReference type="NCBI Taxonomy" id="2982028"/>
    <lineage>
        <taxon>Bacteria</taxon>
        <taxon>Pseudomonadati</taxon>
        <taxon>Bacteroidota</taxon>
        <taxon>Saprospiria</taxon>
        <taxon>Saprospirales</taxon>
        <taxon>Saprospiraceae</taxon>
        <taxon>Candidatus Opimibacter</taxon>
    </lineage>
</organism>
<accession>A0A9D7XSE0</accession>
<proteinExistence type="predicted"/>
<dbReference type="EMBL" id="JADKGY010000001">
    <property type="protein sequence ID" value="MBK9981612.1"/>
    <property type="molecule type" value="Genomic_DNA"/>
</dbReference>
<evidence type="ECO:0000313" key="3">
    <source>
        <dbReference type="Proteomes" id="UP000808337"/>
    </source>
</evidence>
<gene>
    <name evidence="2" type="ORF">IPP15_04180</name>
</gene>